<name>A0A443Q9H0_9ACAR</name>
<gene>
    <name evidence="1" type="ORF">B4U80_06778</name>
</gene>
<dbReference type="EMBL" id="NCKV01062666">
    <property type="protein sequence ID" value="RWR99665.1"/>
    <property type="molecule type" value="Genomic_DNA"/>
</dbReference>
<reference evidence="1 2" key="1">
    <citation type="journal article" date="2018" name="Gigascience">
        <title>Genomes of trombidid mites reveal novel predicted allergens and laterally-transferred genes associated with secondary metabolism.</title>
        <authorList>
            <person name="Dong X."/>
            <person name="Chaisiri K."/>
            <person name="Xia D."/>
            <person name="Armstrong S.D."/>
            <person name="Fang Y."/>
            <person name="Donnelly M.J."/>
            <person name="Kadowaki T."/>
            <person name="McGarry J.W."/>
            <person name="Darby A.C."/>
            <person name="Makepeace B.L."/>
        </authorList>
    </citation>
    <scope>NUCLEOTIDE SEQUENCE [LARGE SCALE GENOMIC DNA]</scope>
    <source>
        <strain evidence="1">UoL-UT</strain>
    </source>
</reference>
<proteinExistence type="predicted"/>
<accession>A0A443Q9H0</accession>
<dbReference type="OrthoDB" id="6411872at2759"/>
<comment type="caution">
    <text evidence="1">The sequence shown here is derived from an EMBL/GenBank/DDBJ whole genome shotgun (WGS) entry which is preliminary data.</text>
</comment>
<sequence length="114" mass="13341">MLLQNIFFKSPDMRTISLNAHYLVIMKNPRDRSQIRHLAMQLYPTNVNRLIEAYSDATGKPFSYIKVDCTALTPDEFRLQSRLTPEENNGVFAPVLYPPKEVCEKLKRKRKKKL</sequence>
<evidence type="ECO:0000313" key="1">
    <source>
        <dbReference type="EMBL" id="RWR99665.1"/>
    </source>
</evidence>
<evidence type="ECO:0000313" key="2">
    <source>
        <dbReference type="Proteomes" id="UP000288716"/>
    </source>
</evidence>
<protein>
    <submittedName>
        <fullName evidence="1">Uncharacterized protein</fullName>
    </submittedName>
</protein>
<dbReference type="AlphaFoldDB" id="A0A443Q9H0"/>
<dbReference type="Proteomes" id="UP000288716">
    <property type="component" value="Unassembled WGS sequence"/>
</dbReference>
<dbReference type="VEuPathDB" id="VectorBase:LDEU014548"/>
<keyword evidence="2" id="KW-1185">Reference proteome</keyword>
<organism evidence="1 2">
    <name type="scientific">Leptotrombidium deliense</name>
    <dbReference type="NCBI Taxonomy" id="299467"/>
    <lineage>
        <taxon>Eukaryota</taxon>
        <taxon>Metazoa</taxon>
        <taxon>Ecdysozoa</taxon>
        <taxon>Arthropoda</taxon>
        <taxon>Chelicerata</taxon>
        <taxon>Arachnida</taxon>
        <taxon>Acari</taxon>
        <taxon>Acariformes</taxon>
        <taxon>Trombidiformes</taxon>
        <taxon>Prostigmata</taxon>
        <taxon>Anystina</taxon>
        <taxon>Parasitengona</taxon>
        <taxon>Trombiculoidea</taxon>
        <taxon>Trombiculidae</taxon>
        <taxon>Leptotrombidium</taxon>
    </lineage>
</organism>